<dbReference type="Pfam" id="PF02518">
    <property type="entry name" value="HATPase_c"/>
    <property type="match status" value="1"/>
</dbReference>
<dbReference type="SMART" id="SM00448">
    <property type="entry name" value="REC"/>
    <property type="match status" value="1"/>
</dbReference>
<dbReference type="GO" id="GO:0000155">
    <property type="term" value="F:phosphorelay sensor kinase activity"/>
    <property type="evidence" value="ECO:0007669"/>
    <property type="project" value="InterPro"/>
</dbReference>
<evidence type="ECO:0000313" key="8">
    <source>
        <dbReference type="EMBL" id="RDI26023.1"/>
    </source>
</evidence>
<dbReference type="PRINTS" id="PR00344">
    <property type="entry name" value="BCTRLSENSOR"/>
</dbReference>
<feature type="domain" description="PAC" evidence="7">
    <location>
        <begin position="238"/>
        <end position="290"/>
    </location>
</feature>
<evidence type="ECO:0000256" key="3">
    <source>
        <dbReference type="ARBA" id="ARBA00022553"/>
    </source>
</evidence>
<dbReference type="InterPro" id="IPR035965">
    <property type="entry name" value="PAS-like_dom_sf"/>
</dbReference>
<dbReference type="Gene3D" id="3.30.450.20">
    <property type="entry name" value="PAS domain"/>
    <property type="match status" value="2"/>
</dbReference>
<dbReference type="Pfam" id="PF00512">
    <property type="entry name" value="HisKA"/>
    <property type="match status" value="1"/>
</dbReference>
<reference evidence="8 9" key="1">
    <citation type="submission" date="2018-07" db="EMBL/GenBank/DDBJ databases">
        <title>Genomic Encyclopedia of Type Strains, Phase IV (KMG-IV): sequencing the most valuable type-strain genomes for metagenomic binning, comparative biology and taxonomic classification.</title>
        <authorList>
            <person name="Goeker M."/>
        </authorList>
    </citation>
    <scope>NUCLEOTIDE SEQUENCE [LARGE SCALE GENOMIC DNA]</scope>
    <source>
        <strain evidence="8 9">DSM 21352</strain>
    </source>
</reference>
<sequence>MTNVCSPDAAAAEGASAPLQRYVTLQTGLDMLDDGISIFDAELRLVAWNKAYLRLLDFPPELVWLGAPFRDFMEFNARRGDYGPGDPEQLVEARMALARRFEPHDVERVRPDGRVLRIRGQPVPGLGFVTLYSDVTERHRAEATIRRQNAELESRVAARTAELQRSEQRVRLVMDSIPALVAYFDAGRVYRYLNRGYADWFGVDTGRPEGVSARRFLGEAVYAHVRPHVMRALAGEPQSFAYDLRTQDGQIRTVRTSLAPERAADGRVAGCFELTFDITEQRRAQELVARAQKLESLGHLTGGLAHDFNNILTVVIGNLDALLRRGADDEATREFAQPALDAARRGAELVRALLSFARRQPLQAASVHVGALIETVARLVRRALPDTLALEVDAGPSALWTWIDATLLEQALVNLVLNARDATGPLGRIVLRARAARLDTARAAPLQMSAGDCVCIEVQDDGCGMDADTLARVFEPFFTTKPPGSGTGLGMAVVYGFIRQSGGAIDLRSAPGQGTTVTLWLPAAEAPPPAADELPPGQTAAPASQGLALLADDDAQVRRVIRRSLLELGYSVLEAESGAEALQLLAHMPGLALVLSDVQMHGPVDGVAVATAACVLPASDGAPAPAVVLMSGHAPEAIARPAGVPVITKPFTAEQLARAIEEGRRPP</sequence>
<dbReference type="NCBIfam" id="TIGR00229">
    <property type="entry name" value="sensory_box"/>
    <property type="match status" value="1"/>
</dbReference>
<dbReference type="InterPro" id="IPR011006">
    <property type="entry name" value="CheY-like_superfamily"/>
</dbReference>
<dbReference type="EMBL" id="QQAV01000003">
    <property type="protein sequence ID" value="RDI26023.1"/>
    <property type="molecule type" value="Genomic_DNA"/>
</dbReference>
<dbReference type="RefSeq" id="WP_114802630.1">
    <property type="nucleotide sequence ID" value="NZ_QQAV01000003.1"/>
</dbReference>
<evidence type="ECO:0000259" key="5">
    <source>
        <dbReference type="PROSITE" id="PS50109"/>
    </source>
</evidence>
<dbReference type="SMART" id="SM00388">
    <property type="entry name" value="HisKA"/>
    <property type="match status" value="1"/>
</dbReference>
<evidence type="ECO:0000256" key="1">
    <source>
        <dbReference type="ARBA" id="ARBA00000085"/>
    </source>
</evidence>
<dbReference type="PROSITE" id="PS50110">
    <property type="entry name" value="RESPONSE_REGULATORY"/>
    <property type="match status" value="1"/>
</dbReference>
<dbReference type="Proteomes" id="UP000255265">
    <property type="component" value="Unassembled WGS sequence"/>
</dbReference>
<dbReference type="PROSITE" id="PS50109">
    <property type="entry name" value="HIS_KIN"/>
    <property type="match status" value="1"/>
</dbReference>
<dbReference type="CDD" id="cd00082">
    <property type="entry name" value="HisKA"/>
    <property type="match status" value="1"/>
</dbReference>
<dbReference type="InterPro" id="IPR013656">
    <property type="entry name" value="PAS_4"/>
</dbReference>
<dbReference type="OrthoDB" id="8929028at2"/>
<dbReference type="Gene3D" id="1.10.287.130">
    <property type="match status" value="1"/>
</dbReference>
<dbReference type="InterPro" id="IPR004358">
    <property type="entry name" value="Sig_transdc_His_kin-like_C"/>
</dbReference>
<keyword evidence="3 4" id="KW-0597">Phosphoprotein</keyword>
<dbReference type="Pfam" id="PF12860">
    <property type="entry name" value="PAS_7"/>
    <property type="match status" value="1"/>
</dbReference>
<dbReference type="Gene3D" id="3.30.565.10">
    <property type="entry name" value="Histidine kinase-like ATPase, C-terminal domain"/>
    <property type="match status" value="1"/>
</dbReference>
<dbReference type="PANTHER" id="PTHR43065">
    <property type="entry name" value="SENSOR HISTIDINE KINASE"/>
    <property type="match status" value="1"/>
</dbReference>
<comment type="caution">
    <text evidence="8">The sequence shown here is derived from an EMBL/GenBank/DDBJ whole genome shotgun (WGS) entry which is preliminary data.</text>
</comment>
<dbReference type="SUPFAM" id="SSF47384">
    <property type="entry name" value="Homodimeric domain of signal transducing histidine kinase"/>
    <property type="match status" value="1"/>
</dbReference>
<dbReference type="InterPro" id="IPR003594">
    <property type="entry name" value="HATPase_dom"/>
</dbReference>
<gene>
    <name evidence="8" type="ORF">DFR41_103179</name>
</gene>
<dbReference type="InterPro" id="IPR000700">
    <property type="entry name" value="PAS-assoc_C"/>
</dbReference>
<protein>
    <recommendedName>
        <fullName evidence="2">histidine kinase</fullName>
        <ecNumber evidence="2">2.7.13.3</ecNumber>
    </recommendedName>
</protein>
<accession>A0A370FI33</accession>
<dbReference type="CDD" id="cd00130">
    <property type="entry name" value="PAS"/>
    <property type="match status" value="1"/>
</dbReference>
<feature type="modified residue" description="4-aspartylphosphate" evidence="4">
    <location>
        <position position="597"/>
    </location>
</feature>
<dbReference type="InterPro" id="IPR001789">
    <property type="entry name" value="Sig_transdc_resp-reg_receiver"/>
</dbReference>
<dbReference type="InterPro" id="IPR005467">
    <property type="entry name" value="His_kinase_dom"/>
</dbReference>
<feature type="domain" description="Response regulatory" evidence="6">
    <location>
        <begin position="547"/>
        <end position="664"/>
    </location>
</feature>
<keyword evidence="9" id="KW-1185">Reference proteome</keyword>
<dbReference type="Pfam" id="PF00072">
    <property type="entry name" value="Response_reg"/>
    <property type="match status" value="1"/>
</dbReference>
<evidence type="ECO:0000256" key="2">
    <source>
        <dbReference type="ARBA" id="ARBA00012438"/>
    </source>
</evidence>
<dbReference type="PANTHER" id="PTHR43065:SF42">
    <property type="entry name" value="TWO-COMPONENT SENSOR PPRA"/>
    <property type="match status" value="1"/>
</dbReference>
<dbReference type="EC" id="2.7.13.3" evidence="2"/>
<dbReference type="SUPFAM" id="SSF55785">
    <property type="entry name" value="PYP-like sensor domain (PAS domain)"/>
    <property type="match status" value="2"/>
</dbReference>
<dbReference type="PROSITE" id="PS50113">
    <property type="entry name" value="PAC"/>
    <property type="match status" value="1"/>
</dbReference>
<name>A0A370FI33_9BURK</name>
<evidence type="ECO:0000313" key="9">
    <source>
        <dbReference type="Proteomes" id="UP000255265"/>
    </source>
</evidence>
<dbReference type="Pfam" id="PF08448">
    <property type="entry name" value="PAS_4"/>
    <property type="match status" value="1"/>
</dbReference>
<evidence type="ECO:0000259" key="7">
    <source>
        <dbReference type="PROSITE" id="PS50113"/>
    </source>
</evidence>
<dbReference type="Gene3D" id="3.40.50.2300">
    <property type="match status" value="1"/>
</dbReference>
<dbReference type="SUPFAM" id="SSF52172">
    <property type="entry name" value="CheY-like"/>
    <property type="match status" value="1"/>
</dbReference>
<evidence type="ECO:0000256" key="4">
    <source>
        <dbReference type="PROSITE-ProRule" id="PRU00169"/>
    </source>
</evidence>
<comment type="catalytic activity">
    <reaction evidence="1">
        <text>ATP + protein L-histidine = ADP + protein N-phospho-L-histidine.</text>
        <dbReference type="EC" id="2.7.13.3"/>
    </reaction>
</comment>
<evidence type="ECO:0000259" key="6">
    <source>
        <dbReference type="PROSITE" id="PS50110"/>
    </source>
</evidence>
<feature type="domain" description="Histidine kinase" evidence="5">
    <location>
        <begin position="303"/>
        <end position="525"/>
    </location>
</feature>
<dbReference type="InterPro" id="IPR000014">
    <property type="entry name" value="PAS"/>
</dbReference>
<dbReference type="SUPFAM" id="SSF55874">
    <property type="entry name" value="ATPase domain of HSP90 chaperone/DNA topoisomerase II/histidine kinase"/>
    <property type="match status" value="1"/>
</dbReference>
<organism evidence="8 9">
    <name type="scientific">Pseudacidovorax intermedius</name>
    <dbReference type="NCBI Taxonomy" id="433924"/>
    <lineage>
        <taxon>Bacteria</taxon>
        <taxon>Pseudomonadati</taxon>
        <taxon>Pseudomonadota</taxon>
        <taxon>Betaproteobacteria</taxon>
        <taxon>Burkholderiales</taxon>
        <taxon>Comamonadaceae</taxon>
        <taxon>Pseudacidovorax</taxon>
    </lineage>
</organism>
<dbReference type="InterPro" id="IPR036097">
    <property type="entry name" value="HisK_dim/P_sf"/>
</dbReference>
<dbReference type="SMART" id="SM00387">
    <property type="entry name" value="HATPase_c"/>
    <property type="match status" value="1"/>
</dbReference>
<dbReference type="InterPro" id="IPR003661">
    <property type="entry name" value="HisK_dim/P_dom"/>
</dbReference>
<dbReference type="AlphaFoldDB" id="A0A370FI33"/>
<proteinExistence type="predicted"/>
<dbReference type="InterPro" id="IPR036890">
    <property type="entry name" value="HATPase_C_sf"/>
</dbReference>